<keyword evidence="2" id="KW-1185">Reference proteome</keyword>
<protein>
    <submittedName>
        <fullName evidence="1">Uncharacterized protein</fullName>
    </submittedName>
</protein>
<proteinExistence type="predicted"/>
<evidence type="ECO:0000313" key="1">
    <source>
        <dbReference type="EMBL" id="TGO36125.1"/>
    </source>
</evidence>
<dbReference type="EMBL" id="PQXK01000135">
    <property type="protein sequence ID" value="TGO36125.1"/>
    <property type="molecule type" value="Genomic_DNA"/>
</dbReference>
<sequence>MVNLDDWHEGDVCVSVNWDSMIRHYAAKNNQEAVIIQGWGVELAFKALGPWLERVGKSSEYWVEWEPEVLEKARVVEKFIGATDRRFGARSLV</sequence>
<reference evidence="1 2" key="1">
    <citation type="submission" date="2017-12" db="EMBL/GenBank/DDBJ databases">
        <title>Comparative genomics of Botrytis spp.</title>
        <authorList>
            <person name="Valero-Jimenez C.A."/>
            <person name="Tapia P."/>
            <person name="Veloso J."/>
            <person name="Silva-Moreno E."/>
            <person name="Staats M."/>
            <person name="Valdes J.H."/>
            <person name="Van Kan J.A.L."/>
        </authorList>
    </citation>
    <scope>NUCLEOTIDE SEQUENCE [LARGE SCALE GENOMIC DNA]</scope>
    <source>
        <strain evidence="1 2">Bh0001</strain>
    </source>
</reference>
<name>A0A4Z1GHF8_9HELO</name>
<gene>
    <name evidence="1" type="ORF">BHYA_0135g00310</name>
</gene>
<evidence type="ECO:0000313" key="2">
    <source>
        <dbReference type="Proteomes" id="UP000297814"/>
    </source>
</evidence>
<comment type="caution">
    <text evidence="1">The sequence shown here is derived from an EMBL/GenBank/DDBJ whole genome shotgun (WGS) entry which is preliminary data.</text>
</comment>
<dbReference type="Proteomes" id="UP000297814">
    <property type="component" value="Unassembled WGS sequence"/>
</dbReference>
<organism evidence="1 2">
    <name type="scientific">Botrytis hyacinthi</name>
    <dbReference type="NCBI Taxonomy" id="278943"/>
    <lineage>
        <taxon>Eukaryota</taxon>
        <taxon>Fungi</taxon>
        <taxon>Dikarya</taxon>
        <taxon>Ascomycota</taxon>
        <taxon>Pezizomycotina</taxon>
        <taxon>Leotiomycetes</taxon>
        <taxon>Helotiales</taxon>
        <taxon>Sclerotiniaceae</taxon>
        <taxon>Botrytis</taxon>
    </lineage>
</organism>
<dbReference type="AlphaFoldDB" id="A0A4Z1GHF8"/>
<accession>A0A4Z1GHF8</accession>